<evidence type="ECO:0000313" key="4">
    <source>
        <dbReference type="Proteomes" id="UP000297567"/>
    </source>
</evidence>
<dbReference type="Pfam" id="PF00106">
    <property type="entry name" value="adh_short"/>
    <property type="match status" value="1"/>
</dbReference>
<dbReference type="PANTHER" id="PTHR42879">
    <property type="entry name" value="3-OXOACYL-(ACYL-CARRIER-PROTEIN) REDUCTASE"/>
    <property type="match status" value="1"/>
</dbReference>
<comment type="similarity">
    <text evidence="1 2">Belongs to the short-chain dehydrogenases/reductases (SDR) family.</text>
</comment>
<organism evidence="3 4">
    <name type="scientific">Leptospira jelokensis</name>
    <dbReference type="NCBI Taxonomy" id="2484931"/>
    <lineage>
        <taxon>Bacteria</taxon>
        <taxon>Pseudomonadati</taxon>
        <taxon>Spirochaetota</taxon>
        <taxon>Spirochaetia</taxon>
        <taxon>Leptospirales</taxon>
        <taxon>Leptospiraceae</taxon>
        <taxon>Leptospira</taxon>
    </lineage>
</organism>
<dbReference type="AlphaFoldDB" id="A0A4Z0ZQI9"/>
<reference evidence="3" key="1">
    <citation type="journal article" date="2019" name="PLoS Negl. Trop. Dis.">
        <title>Revisiting the worldwide diversity of Leptospira species in the environment.</title>
        <authorList>
            <person name="Vincent A.T."/>
            <person name="Schiettekatte O."/>
            <person name="Bourhy P."/>
            <person name="Veyrier F.J."/>
            <person name="Picardeau M."/>
        </authorList>
    </citation>
    <scope>NUCLEOTIDE SEQUENCE [LARGE SCALE GENOMIC DNA]</scope>
    <source>
        <strain evidence="3">201702451</strain>
    </source>
</reference>
<comment type="caution">
    <text evidence="3">The sequence shown here is derived from an EMBL/GenBank/DDBJ whole genome shotgun (WGS) entry which is preliminary data.</text>
</comment>
<proteinExistence type="inferred from homology"/>
<dbReference type="PANTHER" id="PTHR42879:SF2">
    <property type="entry name" value="3-OXOACYL-[ACYL-CARRIER-PROTEIN] REDUCTASE FABG"/>
    <property type="match status" value="1"/>
</dbReference>
<dbReference type="PRINTS" id="PR00080">
    <property type="entry name" value="SDRFAMILY"/>
</dbReference>
<sequence length="236" mass="26792">MNEKVALVTGASRGIGLAISKVLLELGYIVYGICRYPNQSEFQNQNFHFIECDLSNPKQIQKLIDSFPNRDRLHVIVNNAGFAQFGPIEELSPEKMIEMVQVNLTAPILITNGFTRYLKQNEGHIFFIGSVSGNLVSPWGNVYGSLKAGLHHFSRSLFDELRKYLVKVHLLVPDITKTNFYEDLNIEPDSDTSSYLLPEQIATVVKQILLDESGMLVHETHISPQLFKIKRKKFLK</sequence>
<keyword evidence="4" id="KW-1185">Reference proteome</keyword>
<dbReference type="EMBL" id="RQGH01000026">
    <property type="protein sequence ID" value="TGL64934.1"/>
    <property type="molecule type" value="Genomic_DNA"/>
</dbReference>
<dbReference type="InterPro" id="IPR050259">
    <property type="entry name" value="SDR"/>
</dbReference>
<dbReference type="RefSeq" id="WP_135642442.1">
    <property type="nucleotide sequence ID" value="NZ_RQGH01000026.1"/>
</dbReference>
<dbReference type="CDD" id="cd05233">
    <property type="entry name" value="SDR_c"/>
    <property type="match status" value="1"/>
</dbReference>
<name>A0A4Z0ZQI9_9LEPT</name>
<gene>
    <name evidence="3" type="ORF">EHQ62_10035</name>
</gene>
<dbReference type="SUPFAM" id="SSF51735">
    <property type="entry name" value="NAD(P)-binding Rossmann-fold domains"/>
    <property type="match status" value="1"/>
</dbReference>
<dbReference type="Proteomes" id="UP000297567">
    <property type="component" value="Unassembled WGS sequence"/>
</dbReference>
<accession>A0A4Z0ZQI9</accession>
<dbReference type="PRINTS" id="PR00081">
    <property type="entry name" value="GDHRDH"/>
</dbReference>
<dbReference type="Gene3D" id="3.40.50.720">
    <property type="entry name" value="NAD(P)-binding Rossmann-like Domain"/>
    <property type="match status" value="1"/>
</dbReference>
<evidence type="ECO:0000313" key="3">
    <source>
        <dbReference type="EMBL" id="TGL64934.1"/>
    </source>
</evidence>
<protein>
    <submittedName>
        <fullName evidence="3">SDR family oxidoreductase</fullName>
    </submittedName>
</protein>
<dbReference type="InterPro" id="IPR036291">
    <property type="entry name" value="NAD(P)-bd_dom_sf"/>
</dbReference>
<evidence type="ECO:0000256" key="2">
    <source>
        <dbReference type="RuleBase" id="RU000363"/>
    </source>
</evidence>
<evidence type="ECO:0000256" key="1">
    <source>
        <dbReference type="ARBA" id="ARBA00006484"/>
    </source>
</evidence>
<dbReference type="InterPro" id="IPR002347">
    <property type="entry name" value="SDR_fam"/>
</dbReference>